<dbReference type="InterPro" id="IPR036034">
    <property type="entry name" value="PDZ_sf"/>
</dbReference>
<dbReference type="EMBL" id="PHHC01000013">
    <property type="protein sequence ID" value="PPE06910.1"/>
    <property type="molecule type" value="Genomic_DNA"/>
</dbReference>
<feature type="site" description="Transition state stabilizer; via amide nitrogen" evidence="9">
    <location>
        <position position="990"/>
    </location>
</feature>
<evidence type="ECO:0000256" key="8">
    <source>
        <dbReference type="PIRSR" id="PIRSR036421-1"/>
    </source>
</evidence>
<dbReference type="SMART" id="SM00245">
    <property type="entry name" value="TSPc"/>
    <property type="match status" value="1"/>
</dbReference>
<keyword evidence="6 7" id="KW-0720">Serine protease</keyword>
<keyword evidence="3 7" id="KW-0963">Cytoplasm</keyword>
<dbReference type="InterPro" id="IPR012393">
    <property type="entry name" value="Tricorn_protease"/>
</dbReference>
<dbReference type="InterPro" id="IPR005151">
    <property type="entry name" value="Tail-specific_protease"/>
</dbReference>
<name>A0A2S5RHX4_9PROT</name>
<dbReference type="Proteomes" id="UP000239425">
    <property type="component" value="Unassembled WGS sequence"/>
</dbReference>
<comment type="similarity">
    <text evidence="2 7">Belongs to the peptidase S41B family.</text>
</comment>
<dbReference type="GO" id="GO:0005737">
    <property type="term" value="C:cytoplasm"/>
    <property type="evidence" value="ECO:0007669"/>
    <property type="project" value="UniProtKB-SubCell"/>
</dbReference>
<dbReference type="OrthoDB" id="9758793at2"/>
<protein>
    <recommendedName>
        <fullName evidence="7">Tricorn protease homolog</fullName>
        <ecNumber evidence="7">3.4.21.-</ecNumber>
    </recommendedName>
</protein>
<proteinExistence type="inferred from homology"/>
<evidence type="ECO:0000256" key="10">
    <source>
        <dbReference type="SAM" id="MobiDB-lite"/>
    </source>
</evidence>
<evidence type="ECO:0000259" key="11">
    <source>
        <dbReference type="SMART" id="SM00245"/>
    </source>
</evidence>
<dbReference type="AlphaFoldDB" id="A0A2S5RHX4"/>
<evidence type="ECO:0000313" key="12">
    <source>
        <dbReference type="EMBL" id="PPE06910.1"/>
    </source>
</evidence>
<dbReference type="Pfam" id="PF26550">
    <property type="entry name" value="Tricorn_2nd"/>
    <property type="match status" value="1"/>
</dbReference>
<dbReference type="InterPro" id="IPR015943">
    <property type="entry name" value="WD40/YVTN_repeat-like_dom_sf"/>
</dbReference>
<dbReference type="Pfam" id="PF14684">
    <property type="entry name" value="Tricorn_C1"/>
    <property type="match status" value="1"/>
</dbReference>
<evidence type="ECO:0000256" key="9">
    <source>
        <dbReference type="PIRSR" id="PIRSR036421-3"/>
    </source>
</evidence>
<feature type="active site" description="Charge relay system" evidence="8">
    <location>
        <position position="1047"/>
    </location>
</feature>
<evidence type="ECO:0000313" key="13">
    <source>
        <dbReference type="Proteomes" id="UP000239425"/>
    </source>
</evidence>
<dbReference type="GO" id="GO:0006508">
    <property type="term" value="P:proteolysis"/>
    <property type="evidence" value="ECO:0007669"/>
    <property type="project" value="UniProtKB-UniRule"/>
</dbReference>
<evidence type="ECO:0000256" key="4">
    <source>
        <dbReference type="ARBA" id="ARBA00022670"/>
    </source>
</evidence>
<dbReference type="InterPro" id="IPR029045">
    <property type="entry name" value="ClpP/crotonase-like_dom_sf"/>
</dbReference>
<accession>A0A2S5RHX4</accession>
<dbReference type="PIRSF" id="PIRSF036421">
    <property type="entry name" value="Tricorn_protease"/>
    <property type="match status" value="1"/>
</dbReference>
<dbReference type="GO" id="GO:0008236">
    <property type="term" value="F:serine-type peptidase activity"/>
    <property type="evidence" value="ECO:0007669"/>
    <property type="project" value="UniProtKB-UniRule"/>
</dbReference>
<evidence type="ECO:0000256" key="6">
    <source>
        <dbReference type="ARBA" id="ARBA00022825"/>
    </source>
</evidence>
<dbReference type="Gene3D" id="2.120.10.60">
    <property type="entry name" value="Tricorn protease N-terminal domain"/>
    <property type="match status" value="1"/>
</dbReference>
<dbReference type="Pfam" id="PF03572">
    <property type="entry name" value="Peptidase_S41"/>
    <property type="match status" value="1"/>
</dbReference>
<reference evidence="12 13" key="1">
    <citation type="submission" date="2017-11" db="EMBL/GenBank/DDBJ databases">
        <title>Comparative genomic analysis of Holospora spp., intranuclear symbionts of paramecia.</title>
        <authorList>
            <person name="Garushyants S.K."/>
            <person name="Beliavskaya A."/>
            <person name="Malko D.B."/>
            <person name="Logacheva M.D."/>
            <person name="Rautian M.S."/>
            <person name="Gelfand M.S."/>
        </authorList>
    </citation>
    <scope>NUCLEOTIDE SEQUENCE [LARGE SCALE GENOMIC DNA]</scope>
    <source>
        <strain evidence="13">02AZ16</strain>
    </source>
</reference>
<dbReference type="InterPro" id="IPR029414">
    <property type="entry name" value="Tricorn_PDZ"/>
</dbReference>
<keyword evidence="4 7" id="KW-0645">Protease</keyword>
<evidence type="ECO:0000256" key="7">
    <source>
        <dbReference type="PIRNR" id="PIRNR036421"/>
    </source>
</evidence>
<dbReference type="PANTHER" id="PTHR43253:SF1">
    <property type="entry name" value="TRICORN PROTEASE HOMOLOG 2-RELATED"/>
    <property type="match status" value="1"/>
</dbReference>
<dbReference type="Pfam" id="PF14685">
    <property type="entry name" value="PDZ_Tricorn"/>
    <property type="match status" value="1"/>
</dbReference>
<evidence type="ECO:0000256" key="3">
    <source>
        <dbReference type="ARBA" id="ARBA00022490"/>
    </source>
</evidence>
<feature type="region of interest" description="Disordered" evidence="10">
    <location>
        <begin position="526"/>
        <end position="546"/>
    </location>
</feature>
<dbReference type="Pfam" id="PF26549">
    <property type="entry name" value="Tricorn_N"/>
    <property type="match status" value="1"/>
</dbReference>
<evidence type="ECO:0000256" key="5">
    <source>
        <dbReference type="ARBA" id="ARBA00022801"/>
    </source>
</evidence>
<dbReference type="PANTHER" id="PTHR43253">
    <property type="entry name" value="TRICORN PROTEASE HOMOLOG 2-RELATED"/>
    <property type="match status" value="1"/>
</dbReference>
<dbReference type="EC" id="3.4.21.-" evidence="7"/>
<dbReference type="CDD" id="cd07562">
    <property type="entry name" value="Peptidase_S41_TRI"/>
    <property type="match status" value="1"/>
</dbReference>
<keyword evidence="5 7" id="KW-0378">Hydrolase</keyword>
<organism evidence="12 13">
    <name type="scientific">Holospora curviuscula</name>
    <dbReference type="NCBI Taxonomy" id="1082868"/>
    <lineage>
        <taxon>Bacteria</taxon>
        <taxon>Pseudomonadati</taxon>
        <taxon>Pseudomonadota</taxon>
        <taxon>Alphaproteobacteria</taxon>
        <taxon>Holosporales</taxon>
        <taxon>Holosporaceae</taxon>
        <taxon>Holospora</taxon>
    </lineage>
</organism>
<feature type="active site" description="Charge relay system" evidence="8">
    <location>
        <position position="769"/>
    </location>
</feature>
<evidence type="ECO:0000256" key="2">
    <source>
        <dbReference type="ARBA" id="ARBA00008524"/>
    </source>
</evidence>
<dbReference type="Gene3D" id="3.30.750.44">
    <property type="match status" value="1"/>
</dbReference>
<dbReference type="SUPFAM" id="SSF82171">
    <property type="entry name" value="DPP6 N-terminal domain-like"/>
    <property type="match status" value="1"/>
</dbReference>
<keyword evidence="13" id="KW-1185">Reference proteome</keyword>
<evidence type="ECO:0000256" key="1">
    <source>
        <dbReference type="ARBA" id="ARBA00004496"/>
    </source>
</evidence>
<sequence length="1099" mass="126018">MSVYIRYPSACQSLVAFVLGNSVWTMTLQERKLTRITGNLSDLGALALHPRGIAWSSDGQVFLQWHDQCSPEQLTYSSVPVYVLGWYQDHIVIRSGLNHPFKISELFLLCPHSKQWTPILCGEANAISWGTHGRCVIQRAGYRYGAWQRYQGGAVGQLWVDIQGDKNFTPLLSTSQYNYISPVCIEERIFFLSDVSGWGNVHSVLWDGSDMRQHTTNHEFYPMHLTGTQDHLMYTVGGALHVLSLKEETIQEFPVPLRPSNLEEGDVLYDSERYYRASALSTKAKHLAVITRGRLFQMTLYKGPVWQLPYGRMPLGHYRCLQWLSDEELITVCDEGKRDVLHLFQDVGGPEIVYTWNDFSGVESDWGRIVTMKAHPKKRRLVLSNHRHELFWVDLEEKIGSWIETASKDFTQKRGEILGISWSPCGQGIAYGLPHKAHTSSIIIYDTLAQRRHVIVEDMFENVAPVFDPKGRYLFFFSARHLESALDPVHFSSQFEAPLLPFVVTLLRDTPSLLYAALEEPLCKEESDSQGEKKTLSSQETSKHDKDSLVSIEGYIENDTTKTQEKVDHEMSCTTSSTVQELCIDFEDIHLRIHPLPIPPRPYTQLVCLEDGILYSTCLEHGLLHSVQKPEQKLWRYSFSDLTETSILDSVQEWSISSDQKWMLYLTQGRLRTIRAGTKPDEGEDHSFRMGGWLDWQRIPLRVCHRQEWRQMFDEAWRLQKDLFWRSDLGGVDWDTVYERYRPLVERITQVEDLWAIIEEMHGELGTSHAYVIPSKESKNFSLSATLGASFSYVKSEDAYRIEKFLIQRSGQSVPLQRPGLSIKPGDLVWSIGGQRLSQSCPPEQVLWGRAGYGTPIEVGSKNEERRSVVVFPEKGFQEHEWRYESWIAEKTSYVHEQTEGKLGYIHIPNMGCEGMDVFMRSYLQEFDRPGLIIDVRFNGGGNVSEIIFRYLTQKRLGYDQSRWSGVTPYPSLSPRGPMVVLINGYTGSDGDMFAYAFKSWNLGKVIGKRTWGGVVGICPRYPLLNGAYTTQPEYAIWFPEAGWSLENRGVHPDIEVDITPQDQILAKDPQLDRGIFEALKAVEQDQERQHRLMPKNFL</sequence>
<dbReference type="Gene3D" id="3.90.226.10">
    <property type="entry name" value="2-enoyl-CoA Hydratase, Chain A, domain 1"/>
    <property type="match status" value="1"/>
</dbReference>
<comment type="function">
    <text evidence="7">Degrades oligopeptides.</text>
</comment>
<feature type="domain" description="Tail specific protease" evidence="11">
    <location>
        <begin position="864"/>
        <end position="1058"/>
    </location>
</feature>
<dbReference type="Gene3D" id="2.130.10.10">
    <property type="entry name" value="YVTN repeat-like/Quinoprotein amine dehydrogenase"/>
    <property type="match status" value="1"/>
</dbReference>
<dbReference type="SUPFAM" id="SSF69304">
    <property type="entry name" value="Tricorn protease N-terminal domain"/>
    <property type="match status" value="1"/>
</dbReference>
<dbReference type="SUPFAM" id="SSF52096">
    <property type="entry name" value="ClpP/crotonase"/>
    <property type="match status" value="1"/>
</dbReference>
<dbReference type="InterPro" id="IPR028204">
    <property type="entry name" value="Tricorn_C1"/>
</dbReference>
<feature type="active site" description="Nucleophile" evidence="8">
    <location>
        <position position="989"/>
    </location>
</feature>
<dbReference type="Gene3D" id="2.30.42.10">
    <property type="match status" value="1"/>
</dbReference>
<comment type="subcellular location">
    <subcellularLocation>
        <location evidence="1 7">Cytoplasm</location>
    </subcellularLocation>
</comment>
<dbReference type="RefSeq" id="WP_104206260.1">
    <property type="nucleotide sequence ID" value="NZ_PHHC01000013.1"/>
</dbReference>
<comment type="caution">
    <text evidence="12">The sequence shown here is derived from an EMBL/GenBank/DDBJ whole genome shotgun (WGS) entry which is preliminary data.</text>
</comment>
<gene>
    <name evidence="12" type="ORF">HCUR_00062</name>
</gene>